<dbReference type="PANTHER" id="PTHR30346">
    <property type="entry name" value="TRANSCRIPTIONAL DUAL REGULATOR HCAR-RELATED"/>
    <property type="match status" value="1"/>
</dbReference>
<evidence type="ECO:0000259" key="6">
    <source>
        <dbReference type="Pfam" id="PF03466"/>
    </source>
</evidence>
<dbReference type="PANTHER" id="PTHR30346:SF0">
    <property type="entry name" value="HCA OPERON TRANSCRIPTIONAL ACTIVATOR HCAR"/>
    <property type="match status" value="1"/>
</dbReference>
<comment type="similarity">
    <text evidence="1">Belongs to the LysR transcriptional regulatory family.</text>
</comment>
<evidence type="ECO:0000256" key="4">
    <source>
        <dbReference type="ARBA" id="ARBA00023163"/>
    </source>
</evidence>
<evidence type="ECO:0000256" key="2">
    <source>
        <dbReference type="ARBA" id="ARBA00023015"/>
    </source>
</evidence>
<evidence type="ECO:0000256" key="1">
    <source>
        <dbReference type="ARBA" id="ARBA00009437"/>
    </source>
</evidence>
<feature type="compositionally biased region" description="Basic and acidic residues" evidence="5">
    <location>
        <begin position="36"/>
        <end position="49"/>
    </location>
</feature>
<feature type="compositionally biased region" description="Low complexity" evidence="5">
    <location>
        <begin position="23"/>
        <end position="33"/>
    </location>
</feature>
<organism evidence="7 8">
    <name type="scientific">Microbacterium paludicola</name>
    <dbReference type="NCBI Taxonomy" id="300019"/>
    <lineage>
        <taxon>Bacteria</taxon>
        <taxon>Bacillati</taxon>
        <taxon>Actinomycetota</taxon>
        <taxon>Actinomycetes</taxon>
        <taxon>Micrococcales</taxon>
        <taxon>Microbacteriaceae</taxon>
        <taxon>Microbacterium</taxon>
    </lineage>
</organism>
<accession>A0ABU1I361</accession>
<dbReference type="Gene3D" id="3.40.190.10">
    <property type="entry name" value="Periplasmic binding protein-like II"/>
    <property type="match status" value="2"/>
</dbReference>
<dbReference type="InterPro" id="IPR005119">
    <property type="entry name" value="LysR_subst-bd"/>
</dbReference>
<evidence type="ECO:0000313" key="8">
    <source>
        <dbReference type="Proteomes" id="UP001260188"/>
    </source>
</evidence>
<keyword evidence="8" id="KW-1185">Reference proteome</keyword>
<name>A0ABU1I361_9MICO</name>
<feature type="domain" description="LysR substrate-binding" evidence="6">
    <location>
        <begin position="59"/>
        <end position="247"/>
    </location>
</feature>
<dbReference type="EMBL" id="JAVIZA010000001">
    <property type="protein sequence ID" value="MDR6167583.1"/>
    <property type="molecule type" value="Genomic_DNA"/>
</dbReference>
<keyword evidence="2" id="KW-0805">Transcription regulation</keyword>
<evidence type="ECO:0000313" key="7">
    <source>
        <dbReference type="EMBL" id="MDR6167583.1"/>
    </source>
</evidence>
<dbReference type="Pfam" id="PF03466">
    <property type="entry name" value="LysR_substrate"/>
    <property type="match status" value="1"/>
</dbReference>
<dbReference type="RefSeq" id="WP_309666174.1">
    <property type="nucleotide sequence ID" value="NZ_JAVIZA010000001.1"/>
</dbReference>
<keyword evidence="3 7" id="KW-0238">DNA-binding</keyword>
<feature type="compositionally biased region" description="Low complexity" evidence="5">
    <location>
        <begin position="1"/>
        <end position="13"/>
    </location>
</feature>
<dbReference type="GO" id="GO:0003677">
    <property type="term" value="F:DNA binding"/>
    <property type="evidence" value="ECO:0007669"/>
    <property type="project" value="UniProtKB-KW"/>
</dbReference>
<evidence type="ECO:0000256" key="5">
    <source>
        <dbReference type="SAM" id="MobiDB-lite"/>
    </source>
</evidence>
<proteinExistence type="inferred from homology"/>
<keyword evidence="4" id="KW-0804">Transcription</keyword>
<gene>
    <name evidence="7" type="ORF">QE367_001787</name>
</gene>
<reference evidence="7 8" key="1">
    <citation type="submission" date="2023-08" db="EMBL/GenBank/DDBJ databases">
        <title>Functional and genomic diversity of the sorghum phyllosphere microbiome.</title>
        <authorList>
            <person name="Shade A."/>
        </authorList>
    </citation>
    <scope>NUCLEOTIDE SEQUENCE [LARGE SCALE GENOMIC DNA]</scope>
    <source>
        <strain evidence="7 8">SORGH_AS_0919</strain>
    </source>
</reference>
<dbReference type="Proteomes" id="UP001260188">
    <property type="component" value="Unassembled WGS sequence"/>
</dbReference>
<protein>
    <submittedName>
        <fullName evidence="7">DNA-binding transcriptional LysR family regulator</fullName>
    </submittedName>
</protein>
<sequence>MTPGRSSGRPARSGGRGGGAPGRRGAAASGQRPAARRTDRTSGSRRETDAAAPDLSALGAFRLGAAPGATPGKWIDVWKQRMPGNPLDLVTVGFADQAAALAGGDVDAALVRLPIDRDGLSVIPLYDETTVAVCSVDSALTAADELTLADLTGEVVMVPGDDALDLEVPGADAPAFAQLSTTEDAVATAATGVGIVLVPMSLARLHHRKDATYRPVVDAPTSTVALAWRAEATTPLVETFIGIVRGRTANSSR</sequence>
<dbReference type="CDD" id="cd08414">
    <property type="entry name" value="PBP2_LTTR_aromatics_like"/>
    <property type="match status" value="1"/>
</dbReference>
<evidence type="ECO:0000256" key="3">
    <source>
        <dbReference type="ARBA" id="ARBA00023125"/>
    </source>
</evidence>
<comment type="caution">
    <text evidence="7">The sequence shown here is derived from an EMBL/GenBank/DDBJ whole genome shotgun (WGS) entry which is preliminary data.</text>
</comment>
<dbReference type="SUPFAM" id="SSF53850">
    <property type="entry name" value="Periplasmic binding protein-like II"/>
    <property type="match status" value="1"/>
</dbReference>
<feature type="region of interest" description="Disordered" evidence="5">
    <location>
        <begin position="1"/>
        <end position="51"/>
    </location>
</feature>